<feature type="repeat" description="WD" evidence="5">
    <location>
        <begin position="121"/>
        <end position="162"/>
    </location>
</feature>
<evidence type="ECO:0000256" key="6">
    <source>
        <dbReference type="SAM" id="MobiDB-lite"/>
    </source>
</evidence>
<dbReference type="InterPro" id="IPR001680">
    <property type="entry name" value="WD40_rpt"/>
</dbReference>
<name>A0A1Y2HHG7_9FUNG</name>
<feature type="compositionally biased region" description="Polar residues" evidence="6">
    <location>
        <begin position="209"/>
        <end position="254"/>
    </location>
</feature>
<comment type="subcellular location">
    <subcellularLocation>
        <location evidence="1">Nucleus</location>
    </subcellularLocation>
</comment>
<evidence type="ECO:0000256" key="5">
    <source>
        <dbReference type="PROSITE-ProRule" id="PRU00221"/>
    </source>
</evidence>
<feature type="repeat" description="WD" evidence="5">
    <location>
        <begin position="397"/>
        <end position="432"/>
    </location>
</feature>
<dbReference type="PANTHER" id="PTHR19848:SF0">
    <property type="entry name" value="NOTCHLESS PROTEIN HOMOLOG 1"/>
    <property type="match status" value="1"/>
</dbReference>
<keyword evidence="4" id="KW-0539">Nucleus</keyword>
<dbReference type="Proteomes" id="UP000193411">
    <property type="component" value="Unassembled WGS sequence"/>
</dbReference>
<dbReference type="SUPFAM" id="SSF50978">
    <property type="entry name" value="WD40 repeat-like"/>
    <property type="match status" value="1"/>
</dbReference>
<evidence type="ECO:0000313" key="8">
    <source>
        <dbReference type="Proteomes" id="UP000193411"/>
    </source>
</evidence>
<gene>
    <name evidence="7" type="ORF">BCR44DRAFT_1533703</name>
</gene>
<dbReference type="STRING" id="765915.A0A1Y2HHG7"/>
<dbReference type="OrthoDB" id="340259at2759"/>
<evidence type="ECO:0000256" key="1">
    <source>
        <dbReference type="ARBA" id="ARBA00004123"/>
    </source>
</evidence>
<dbReference type="GO" id="GO:0005730">
    <property type="term" value="C:nucleolus"/>
    <property type="evidence" value="ECO:0007669"/>
    <property type="project" value="TreeGrafter"/>
</dbReference>
<dbReference type="Pfam" id="PF00400">
    <property type="entry name" value="WD40"/>
    <property type="match status" value="3"/>
</dbReference>
<comment type="caution">
    <text evidence="7">The sequence shown here is derived from an EMBL/GenBank/DDBJ whole genome shotgun (WGS) entry which is preliminary data.</text>
</comment>
<accession>A0A1Y2HHG7</accession>
<evidence type="ECO:0000256" key="2">
    <source>
        <dbReference type="ARBA" id="ARBA00022574"/>
    </source>
</evidence>
<evidence type="ECO:0000256" key="4">
    <source>
        <dbReference type="ARBA" id="ARBA00023242"/>
    </source>
</evidence>
<keyword evidence="3" id="KW-0677">Repeat</keyword>
<evidence type="ECO:0000256" key="3">
    <source>
        <dbReference type="ARBA" id="ARBA00022737"/>
    </source>
</evidence>
<sequence length="605" mass="64738">MSRFFRFLTPEDKLHDGNSAGEVLRRSNQSLNATPHESTQASVATTGSGGFLSPTDPQVKIVVSGPSLRSLNAASIQALTEGMPGDLEYLRYDYSRFRVVNGVEYPIAAALVPDKPVQTIDDAHDAIILSLALSSSGTLMATGDASNKIHLWMFADGTKAAVLDCDVNGPNVNPIKRAIMPFRRRASFSGMSNANKDRTVSIGGPPPLTSLTECKSAATSQANVTSSQSNMDTTAGSDNEESSGSMDGASQESSGAMPAARNGQLGSRASMGSKTSIRSAGAAVADSSAEIKTQGSKMSLVERFSRGRRRHSVTEGAMNASVVTVSSAPSERKMSISSFMMGSSTINTQQPGTVRPGVYAIAFSPDDLFLACAVAVNATGHVIHVWKMASKNLKVTFYGHTSRINALKFCPDAQDSSQLITASSDSTVRIWDRIKEKVLDFCVHNSLVITAQFGGEIEAWDTLSQSRLWSVREPFKTNPVLAIIPGPESTVISYCKDGVIRVFSMLDGKISIELSHPSHKATSNRTTIGLSMDNSILSIGCPDGSVAVWHYPRKQILALVKQHNANVTGMEWNLGGNLISTSEDKKLIIWDGRELGSKFLSSQMD</sequence>
<feature type="compositionally biased region" description="Polar residues" evidence="6">
    <location>
        <begin position="31"/>
        <end position="46"/>
    </location>
</feature>
<dbReference type="InterPro" id="IPR015943">
    <property type="entry name" value="WD40/YVTN_repeat-like_dom_sf"/>
</dbReference>
<dbReference type="SMART" id="SM00320">
    <property type="entry name" value="WD40"/>
    <property type="match status" value="6"/>
</dbReference>
<feature type="region of interest" description="Disordered" evidence="6">
    <location>
        <begin position="31"/>
        <end position="51"/>
    </location>
</feature>
<dbReference type="AlphaFoldDB" id="A0A1Y2HHG7"/>
<dbReference type="PROSITE" id="PS50082">
    <property type="entry name" value="WD_REPEATS_2"/>
    <property type="match status" value="3"/>
</dbReference>
<keyword evidence="2 5" id="KW-0853">WD repeat</keyword>
<dbReference type="EMBL" id="MCFL01000032">
    <property type="protein sequence ID" value="ORZ33979.1"/>
    <property type="molecule type" value="Genomic_DNA"/>
</dbReference>
<protein>
    <submittedName>
        <fullName evidence="7">WD40-repeat-containing domain protein</fullName>
    </submittedName>
</protein>
<dbReference type="PROSITE" id="PS50294">
    <property type="entry name" value="WD_REPEATS_REGION"/>
    <property type="match status" value="1"/>
</dbReference>
<feature type="repeat" description="WD" evidence="5">
    <location>
        <begin position="560"/>
        <end position="591"/>
    </location>
</feature>
<reference evidence="7 8" key="1">
    <citation type="submission" date="2016-07" db="EMBL/GenBank/DDBJ databases">
        <title>Pervasive Adenine N6-methylation of Active Genes in Fungi.</title>
        <authorList>
            <consortium name="DOE Joint Genome Institute"/>
            <person name="Mondo S.J."/>
            <person name="Dannebaum R.O."/>
            <person name="Kuo R.C."/>
            <person name="Labutti K."/>
            <person name="Haridas S."/>
            <person name="Kuo A."/>
            <person name="Salamov A."/>
            <person name="Ahrendt S.R."/>
            <person name="Lipzen A."/>
            <person name="Sullivan W."/>
            <person name="Andreopoulos W.B."/>
            <person name="Clum A."/>
            <person name="Lindquist E."/>
            <person name="Daum C."/>
            <person name="Ramamoorthy G.K."/>
            <person name="Gryganskyi A."/>
            <person name="Culley D."/>
            <person name="Magnuson J.K."/>
            <person name="James T.Y."/>
            <person name="O'Malley M.A."/>
            <person name="Stajich J.E."/>
            <person name="Spatafora J.W."/>
            <person name="Visel A."/>
            <person name="Grigoriev I.V."/>
        </authorList>
    </citation>
    <scope>NUCLEOTIDE SEQUENCE [LARGE SCALE GENOMIC DNA]</scope>
    <source>
        <strain evidence="7 8">PL171</strain>
    </source>
</reference>
<feature type="region of interest" description="Disordered" evidence="6">
    <location>
        <begin position="190"/>
        <end position="274"/>
    </location>
</feature>
<dbReference type="Gene3D" id="2.130.10.10">
    <property type="entry name" value="YVTN repeat-like/Quinoprotein amine dehydrogenase"/>
    <property type="match status" value="2"/>
</dbReference>
<feature type="compositionally biased region" description="Polar residues" evidence="6">
    <location>
        <begin position="264"/>
        <end position="274"/>
    </location>
</feature>
<keyword evidence="8" id="KW-1185">Reference proteome</keyword>
<dbReference type="InterPro" id="IPR036322">
    <property type="entry name" value="WD40_repeat_dom_sf"/>
</dbReference>
<dbReference type="GO" id="GO:0000027">
    <property type="term" value="P:ribosomal large subunit assembly"/>
    <property type="evidence" value="ECO:0007669"/>
    <property type="project" value="TreeGrafter"/>
</dbReference>
<dbReference type="PANTHER" id="PTHR19848">
    <property type="entry name" value="WD40 REPEAT PROTEIN"/>
    <property type="match status" value="1"/>
</dbReference>
<evidence type="ECO:0000313" key="7">
    <source>
        <dbReference type="EMBL" id="ORZ33979.1"/>
    </source>
</evidence>
<organism evidence="7 8">
    <name type="scientific">Catenaria anguillulae PL171</name>
    <dbReference type="NCBI Taxonomy" id="765915"/>
    <lineage>
        <taxon>Eukaryota</taxon>
        <taxon>Fungi</taxon>
        <taxon>Fungi incertae sedis</taxon>
        <taxon>Blastocladiomycota</taxon>
        <taxon>Blastocladiomycetes</taxon>
        <taxon>Blastocladiales</taxon>
        <taxon>Catenariaceae</taxon>
        <taxon>Catenaria</taxon>
    </lineage>
</organism>
<proteinExistence type="predicted"/>